<dbReference type="Gene3D" id="3.40.50.300">
    <property type="entry name" value="P-loop containing nucleotide triphosphate hydrolases"/>
    <property type="match status" value="1"/>
</dbReference>
<dbReference type="OrthoDB" id="1496333at2"/>
<sequence length="395" mass="42461">MTADQDDTPEGIDRVRAVMGRAEEVAPIERGQSAGGNVRPLRGNVDALKPRARALLGAITWAGDLRPQLERPYLVKGWLDQGGVSVLYCPSNAGKSFLALDIAHHVAKGRSWGGRRTRKGRVLYVAAEGGGSFANRVAALDDPEFFVYCAPLTLTGRDGAAGPLSEVAQHLAAVGGEPFSLIIFDTLARVMGGLDENTAPDIAQLVAGLDLIRRATGAHVMLVHHTGKDAARGARGHSSLRAAIDTEIELTRDEVGQITAEVTKQRDGPTGYRFAYTLCQVELGRDQDGDPVTSCLVEPVETARAGHADVTGSARVALDLLDKVLAEAGEIHRKPQYPSGRGVALDRWREACIDAGSLSTSDNRETQQKAFRRAREGLEAARLIVVRDELVWRVE</sequence>
<dbReference type="SUPFAM" id="SSF52540">
    <property type="entry name" value="P-loop containing nucleoside triphosphate hydrolases"/>
    <property type="match status" value="1"/>
</dbReference>
<proteinExistence type="predicted"/>
<dbReference type="Proteomes" id="UP000247727">
    <property type="component" value="Unassembled WGS sequence"/>
</dbReference>
<accession>A0A318TTZ8</accession>
<dbReference type="EMBL" id="QJTK01000015">
    <property type="protein sequence ID" value="PYF07833.1"/>
    <property type="molecule type" value="Genomic_DNA"/>
</dbReference>
<comment type="caution">
    <text evidence="1">The sequence shown here is derived from an EMBL/GenBank/DDBJ whole genome shotgun (WGS) entry which is preliminary data.</text>
</comment>
<dbReference type="CDD" id="cd01125">
    <property type="entry name" value="RepA_RSF1010_like"/>
    <property type="match status" value="1"/>
</dbReference>
<protein>
    <submittedName>
        <fullName evidence="1">AAA domain-containing protein</fullName>
    </submittedName>
</protein>
<gene>
    <name evidence="1" type="ORF">C8J30_11580</name>
</gene>
<dbReference type="AlphaFoldDB" id="A0A318TTZ8"/>
<keyword evidence="2" id="KW-1185">Reference proteome</keyword>
<dbReference type="InterPro" id="IPR038724">
    <property type="entry name" value="RepA"/>
</dbReference>
<dbReference type="RefSeq" id="WP_110806746.1">
    <property type="nucleotide sequence ID" value="NZ_QJTK01000015.1"/>
</dbReference>
<dbReference type="Pfam" id="PF13481">
    <property type="entry name" value="AAA_25"/>
    <property type="match status" value="1"/>
</dbReference>
<evidence type="ECO:0000313" key="2">
    <source>
        <dbReference type="Proteomes" id="UP000247727"/>
    </source>
</evidence>
<reference evidence="1 2" key="1">
    <citation type="submission" date="2018-06" db="EMBL/GenBank/DDBJ databases">
        <title>Genomic Encyclopedia of Type Strains, Phase III (KMG-III): the genomes of soil and plant-associated and newly described type strains.</title>
        <authorList>
            <person name="Whitman W."/>
        </authorList>
    </citation>
    <scope>NUCLEOTIDE SEQUENCE [LARGE SCALE GENOMIC DNA]</scope>
    <source>
        <strain evidence="1 2">JA737</strain>
    </source>
</reference>
<dbReference type="InterPro" id="IPR027417">
    <property type="entry name" value="P-loop_NTPase"/>
</dbReference>
<organism evidence="1 2">
    <name type="scientific">Rhodobacter viridis</name>
    <dbReference type="NCBI Taxonomy" id="1054202"/>
    <lineage>
        <taxon>Bacteria</taxon>
        <taxon>Pseudomonadati</taxon>
        <taxon>Pseudomonadota</taxon>
        <taxon>Alphaproteobacteria</taxon>
        <taxon>Rhodobacterales</taxon>
        <taxon>Rhodobacter group</taxon>
        <taxon>Rhodobacter</taxon>
    </lineage>
</organism>
<evidence type="ECO:0000313" key="1">
    <source>
        <dbReference type="EMBL" id="PYF07833.1"/>
    </source>
</evidence>
<name>A0A318TTZ8_9RHOB</name>